<accession>M8BI20</accession>
<evidence type="ECO:0000259" key="2">
    <source>
        <dbReference type="Pfam" id="PF00646"/>
    </source>
</evidence>
<feature type="domain" description="F-box/LRR-repeat protein 15/At3g58940/PEG3-like LRR" evidence="4">
    <location>
        <begin position="219"/>
        <end position="331"/>
    </location>
</feature>
<dbReference type="SUPFAM" id="SSF52047">
    <property type="entry name" value="RNI-like"/>
    <property type="match status" value="1"/>
</dbReference>
<protein>
    <submittedName>
        <fullName evidence="5">Uncharacterized protein</fullName>
    </submittedName>
</protein>
<evidence type="ECO:0000259" key="4">
    <source>
        <dbReference type="Pfam" id="PF24758"/>
    </source>
</evidence>
<sequence length="540" mass="59649">MDRQRIAKRRRDDDDRLSKLGDGVLGHILSFLDTKEAARAAALSSRWRDIFASVHTVSLEEPEKPIPDYDSDGGYYDPNPPPHFTRVVTMATTARSSPPFPNAASVPLRTLRVAMESYNGGDASTVDHWVSRALKDAAPELQVHLRLRRVPVCRRPDPSHDAASSDEDHAAGSDEDVPLCSRPDAGSSDEDHAAGSDEDVPLAHEDDDAASSSDESVPRPWELPPAVYTVPSQLFSCSALRSLRLGSCRLCPPATVSLPSLEVLRLTHVGDEEEHLQRLISACPHLADLTLEACGTNTMTALSLLDNTRLRRLALRCCHKLAAVTVHASELRCFEYRGTIPDNSFLTVPGRDAGGGFPSVTSCKIELHLCAAHMSSCFVNLPAFPSLTHLQLDGCVRHDSNDPVAVATTTITILQRVPNLEVLTMFFEAGPHEAELEEYPLHKEGELLDAHHLHYNQYDTLDLATVPVPRCLGSKVRRISLVHYQGGRAQRMLARFLLRNAPLLEKLFCELAEGPLWIQTELVREMETWVMNERASKVFV</sequence>
<dbReference type="InterPro" id="IPR032675">
    <property type="entry name" value="LRR_dom_sf"/>
</dbReference>
<proteinExistence type="predicted"/>
<feature type="region of interest" description="Disordered" evidence="1">
    <location>
        <begin position="152"/>
        <end position="221"/>
    </location>
</feature>
<dbReference type="InterPro" id="IPR001810">
    <property type="entry name" value="F-box_dom"/>
</dbReference>
<evidence type="ECO:0000256" key="1">
    <source>
        <dbReference type="SAM" id="MobiDB-lite"/>
    </source>
</evidence>
<dbReference type="Gene3D" id="1.20.1280.50">
    <property type="match status" value="1"/>
</dbReference>
<organism evidence="5">
    <name type="scientific">Aegilops tauschii</name>
    <name type="common">Tausch's goatgrass</name>
    <name type="synonym">Aegilops squarrosa</name>
    <dbReference type="NCBI Taxonomy" id="37682"/>
    <lineage>
        <taxon>Eukaryota</taxon>
        <taxon>Viridiplantae</taxon>
        <taxon>Streptophyta</taxon>
        <taxon>Embryophyta</taxon>
        <taxon>Tracheophyta</taxon>
        <taxon>Spermatophyta</taxon>
        <taxon>Magnoliopsida</taxon>
        <taxon>Liliopsida</taxon>
        <taxon>Poales</taxon>
        <taxon>Poaceae</taxon>
        <taxon>BOP clade</taxon>
        <taxon>Pooideae</taxon>
        <taxon>Triticodae</taxon>
        <taxon>Triticeae</taxon>
        <taxon>Triticinae</taxon>
        <taxon>Aegilops</taxon>
    </lineage>
</organism>
<feature type="compositionally biased region" description="Acidic residues" evidence="1">
    <location>
        <begin position="196"/>
        <end position="209"/>
    </location>
</feature>
<dbReference type="EnsemblPlants" id="EMT21619">
    <property type="protein sequence ID" value="EMT21619"/>
    <property type="gene ID" value="F775_04785"/>
</dbReference>
<dbReference type="InterPro" id="IPR050232">
    <property type="entry name" value="FBL13/AtMIF1-like"/>
</dbReference>
<dbReference type="PANTHER" id="PTHR31900">
    <property type="entry name" value="F-BOX/RNI SUPERFAMILY PROTEIN-RELATED"/>
    <property type="match status" value="1"/>
</dbReference>
<evidence type="ECO:0000259" key="3">
    <source>
        <dbReference type="Pfam" id="PF08387"/>
    </source>
</evidence>
<dbReference type="AlphaFoldDB" id="M8BI20"/>
<dbReference type="Pfam" id="PF00646">
    <property type="entry name" value="F-box"/>
    <property type="match status" value="1"/>
</dbReference>
<dbReference type="Pfam" id="PF24758">
    <property type="entry name" value="LRR_At5g56370"/>
    <property type="match status" value="1"/>
</dbReference>
<dbReference type="InterPro" id="IPR055411">
    <property type="entry name" value="LRR_FXL15/At3g58940/PEG3-like"/>
</dbReference>
<dbReference type="Pfam" id="PF08387">
    <property type="entry name" value="FBD"/>
    <property type="match status" value="1"/>
</dbReference>
<evidence type="ECO:0000313" key="5">
    <source>
        <dbReference type="EnsemblPlants" id="EMT21619"/>
    </source>
</evidence>
<name>M8BI20_AEGTA</name>
<dbReference type="Gene3D" id="3.80.10.10">
    <property type="entry name" value="Ribonuclease Inhibitor"/>
    <property type="match status" value="1"/>
</dbReference>
<dbReference type="PANTHER" id="PTHR31900:SF30">
    <property type="entry name" value="SUPERFAMILY PROTEIN, PUTATIVE-RELATED"/>
    <property type="match status" value="1"/>
</dbReference>
<dbReference type="InterPro" id="IPR036047">
    <property type="entry name" value="F-box-like_dom_sf"/>
</dbReference>
<feature type="domain" description="F-box" evidence="2">
    <location>
        <begin position="17"/>
        <end position="54"/>
    </location>
</feature>
<reference evidence="5" key="1">
    <citation type="submission" date="2015-06" db="UniProtKB">
        <authorList>
            <consortium name="EnsemblPlants"/>
        </authorList>
    </citation>
    <scope>IDENTIFICATION</scope>
</reference>
<dbReference type="SUPFAM" id="SSF81383">
    <property type="entry name" value="F-box domain"/>
    <property type="match status" value="1"/>
</dbReference>
<dbReference type="InterPro" id="IPR006566">
    <property type="entry name" value="FBD"/>
</dbReference>
<feature type="domain" description="FBD" evidence="3">
    <location>
        <begin position="468"/>
        <end position="507"/>
    </location>
</feature>